<dbReference type="InterPro" id="IPR000838">
    <property type="entry name" value="RNA_pol_sigma70_ECF_CS"/>
</dbReference>
<dbReference type="Gene3D" id="1.10.1740.10">
    <property type="match status" value="1"/>
</dbReference>
<name>A0A3M9N934_9BACT</name>
<dbReference type="SUPFAM" id="SSF88946">
    <property type="entry name" value="Sigma2 domain of RNA polymerase sigma factors"/>
    <property type="match status" value="1"/>
</dbReference>
<evidence type="ECO:0000256" key="3">
    <source>
        <dbReference type="ARBA" id="ARBA00023125"/>
    </source>
</evidence>
<protein>
    <recommendedName>
        <fullName evidence="5">RNA polymerase sigma factor</fullName>
    </recommendedName>
</protein>
<keyword evidence="1 5" id="KW-0805">Transcription regulation</keyword>
<evidence type="ECO:0000256" key="1">
    <source>
        <dbReference type="ARBA" id="ARBA00023015"/>
    </source>
</evidence>
<feature type="domain" description="RNA polymerase sigma-70 region 2" evidence="6">
    <location>
        <begin position="60"/>
        <end position="120"/>
    </location>
</feature>
<comment type="similarity">
    <text evidence="5">Belongs to the sigma-70 factor family. ECF subfamily.</text>
</comment>
<sequence>MALCRIFCSLKKDILKFLITSKSPKAMPSNTVFDEKETLLELSKGNEVAFEKMYRFLGERIYCRLCRLLKSEVIAEEILQDVFVTVWNNRSKLKLEKSFCSYIFCIATNKCYDYFRTVKRNEKLFRE</sequence>
<keyword evidence="4 5" id="KW-0804">Transcription</keyword>
<evidence type="ECO:0000259" key="6">
    <source>
        <dbReference type="Pfam" id="PF04542"/>
    </source>
</evidence>
<evidence type="ECO:0000313" key="7">
    <source>
        <dbReference type="EMBL" id="RNI33827.1"/>
    </source>
</evidence>
<dbReference type="InterPro" id="IPR007627">
    <property type="entry name" value="RNA_pol_sigma70_r2"/>
</dbReference>
<dbReference type="GO" id="GO:0003677">
    <property type="term" value="F:DNA binding"/>
    <property type="evidence" value="ECO:0007669"/>
    <property type="project" value="UniProtKB-KW"/>
</dbReference>
<dbReference type="InterPro" id="IPR013325">
    <property type="entry name" value="RNA_pol_sigma_r2"/>
</dbReference>
<evidence type="ECO:0000256" key="5">
    <source>
        <dbReference type="RuleBase" id="RU000716"/>
    </source>
</evidence>
<keyword evidence="2 5" id="KW-0731">Sigma factor</keyword>
<dbReference type="AlphaFoldDB" id="A0A3M9N934"/>
<dbReference type="PANTHER" id="PTHR43133:SF46">
    <property type="entry name" value="RNA POLYMERASE SIGMA-70 FACTOR ECF SUBFAMILY"/>
    <property type="match status" value="1"/>
</dbReference>
<accession>A0A3M9N934</accession>
<keyword evidence="8" id="KW-1185">Reference proteome</keyword>
<reference evidence="7 8" key="1">
    <citation type="submission" date="2018-11" db="EMBL/GenBank/DDBJ databases">
        <title>Draft genome sequence of Ferruginibacter sp. BO-59.</title>
        <authorList>
            <person name="Im W.T."/>
        </authorList>
    </citation>
    <scope>NUCLEOTIDE SEQUENCE [LARGE SCALE GENOMIC DNA]</scope>
    <source>
        <strain evidence="7 8">BO-59</strain>
    </source>
</reference>
<evidence type="ECO:0000313" key="8">
    <source>
        <dbReference type="Proteomes" id="UP000267223"/>
    </source>
</evidence>
<dbReference type="GO" id="GO:0016987">
    <property type="term" value="F:sigma factor activity"/>
    <property type="evidence" value="ECO:0007669"/>
    <property type="project" value="UniProtKB-KW"/>
</dbReference>
<organism evidence="7 8">
    <name type="scientific">Hanamia caeni</name>
    <dbReference type="NCBI Taxonomy" id="2294116"/>
    <lineage>
        <taxon>Bacteria</taxon>
        <taxon>Pseudomonadati</taxon>
        <taxon>Bacteroidota</taxon>
        <taxon>Chitinophagia</taxon>
        <taxon>Chitinophagales</taxon>
        <taxon>Chitinophagaceae</taxon>
        <taxon>Hanamia</taxon>
    </lineage>
</organism>
<gene>
    <name evidence="7" type="ORF">EFY79_17720</name>
</gene>
<dbReference type="EMBL" id="RJJR01000016">
    <property type="protein sequence ID" value="RNI33827.1"/>
    <property type="molecule type" value="Genomic_DNA"/>
</dbReference>
<dbReference type="PANTHER" id="PTHR43133">
    <property type="entry name" value="RNA POLYMERASE ECF-TYPE SIGMA FACTO"/>
    <property type="match status" value="1"/>
</dbReference>
<evidence type="ECO:0000256" key="2">
    <source>
        <dbReference type="ARBA" id="ARBA00023082"/>
    </source>
</evidence>
<dbReference type="InterPro" id="IPR039425">
    <property type="entry name" value="RNA_pol_sigma-70-like"/>
</dbReference>
<dbReference type="PROSITE" id="PS01063">
    <property type="entry name" value="SIGMA70_ECF"/>
    <property type="match status" value="1"/>
</dbReference>
<keyword evidence="3 5" id="KW-0238">DNA-binding</keyword>
<dbReference type="Pfam" id="PF04542">
    <property type="entry name" value="Sigma70_r2"/>
    <property type="match status" value="1"/>
</dbReference>
<dbReference type="Proteomes" id="UP000267223">
    <property type="component" value="Unassembled WGS sequence"/>
</dbReference>
<evidence type="ECO:0000256" key="4">
    <source>
        <dbReference type="ARBA" id="ARBA00023163"/>
    </source>
</evidence>
<proteinExistence type="inferred from homology"/>
<comment type="caution">
    <text evidence="7">The sequence shown here is derived from an EMBL/GenBank/DDBJ whole genome shotgun (WGS) entry which is preliminary data.</text>
</comment>
<dbReference type="GO" id="GO:0006352">
    <property type="term" value="P:DNA-templated transcription initiation"/>
    <property type="evidence" value="ECO:0007669"/>
    <property type="project" value="InterPro"/>
</dbReference>